<evidence type="ECO:0000256" key="3">
    <source>
        <dbReference type="ARBA" id="ARBA00023163"/>
    </source>
</evidence>
<evidence type="ECO:0000313" key="5">
    <source>
        <dbReference type="EMBL" id="UZF85613.1"/>
    </source>
</evidence>
<dbReference type="EMBL" id="CP102774">
    <property type="protein sequence ID" value="UZF85613.1"/>
    <property type="molecule type" value="Genomic_DNA"/>
</dbReference>
<dbReference type="AlphaFoldDB" id="A0A9E7ZIR2"/>
<dbReference type="Gene3D" id="1.10.10.10">
    <property type="entry name" value="Winged helix-like DNA-binding domain superfamily/Winged helix DNA-binding domain"/>
    <property type="match status" value="1"/>
</dbReference>
<dbReference type="PROSITE" id="PS50949">
    <property type="entry name" value="HTH_GNTR"/>
    <property type="match status" value="1"/>
</dbReference>
<proteinExistence type="predicted"/>
<dbReference type="PANTHER" id="PTHR43537">
    <property type="entry name" value="TRANSCRIPTIONAL REGULATOR, GNTR FAMILY"/>
    <property type="match status" value="1"/>
</dbReference>
<accession>A0A9E7ZIR2</accession>
<dbReference type="InterPro" id="IPR036388">
    <property type="entry name" value="WH-like_DNA-bd_sf"/>
</dbReference>
<protein>
    <submittedName>
        <fullName evidence="5">GntR family transcriptional regulator</fullName>
    </submittedName>
</protein>
<keyword evidence="3" id="KW-0804">Transcription</keyword>
<dbReference type="SUPFAM" id="SSF46785">
    <property type="entry name" value="Winged helix' DNA-binding domain"/>
    <property type="match status" value="1"/>
</dbReference>
<dbReference type="InterPro" id="IPR000524">
    <property type="entry name" value="Tscrpt_reg_HTH_GntR"/>
</dbReference>
<dbReference type="Pfam" id="PF00392">
    <property type="entry name" value="GntR"/>
    <property type="match status" value="1"/>
</dbReference>
<keyword evidence="1" id="KW-0805">Transcription regulation</keyword>
<reference evidence="5" key="1">
    <citation type="submission" date="2022-08" db="EMBL/GenBank/DDBJ databases">
        <title>Complete Genome Sequences of 2 Bosea sp. soil isolates.</title>
        <authorList>
            <person name="Alvarez Arevalo M."/>
            <person name="Sterndorff E.B."/>
            <person name="Faurdal D."/>
            <person name="Joergensen T.S."/>
            <person name="Weber T."/>
        </authorList>
    </citation>
    <scope>NUCLEOTIDE SEQUENCE</scope>
    <source>
        <strain evidence="5">NBC_00436</strain>
    </source>
</reference>
<gene>
    <name evidence="5" type="ORF">NWE54_17520</name>
</gene>
<dbReference type="SMART" id="SM00345">
    <property type="entry name" value="HTH_GNTR"/>
    <property type="match status" value="1"/>
</dbReference>
<organism evidence="5">
    <name type="scientific">Bosea sp. NBC_00436</name>
    <dbReference type="NCBI Taxonomy" id="2969620"/>
    <lineage>
        <taxon>Bacteria</taxon>
        <taxon>Pseudomonadati</taxon>
        <taxon>Pseudomonadota</taxon>
        <taxon>Alphaproteobacteria</taxon>
        <taxon>Hyphomicrobiales</taxon>
        <taxon>Boseaceae</taxon>
        <taxon>Bosea</taxon>
    </lineage>
</organism>
<sequence length="228" mass="25838">MTVDIAGSDTRQLRQLVRSRNDVIFEIVRDRICLREYDEGHVIHETALATEFRVSRTPIRQVLQRLVYEQLAETRNGVGTIVSYVGPQSADMLRFRIGLTRLIADLIPLQLPSTLGSDYARLQALAGLLKPDSSLKEAWDVWRTHHEVRNALIGDEALRQMDDTIFFRTARTWIGWLKQEPAAMHKLLVEEIAAVAGQSAGLSAPELFRLHAAHLERMLARYGAQDSK</sequence>
<dbReference type="GO" id="GO:0003677">
    <property type="term" value="F:DNA binding"/>
    <property type="evidence" value="ECO:0007669"/>
    <property type="project" value="UniProtKB-KW"/>
</dbReference>
<dbReference type="PANTHER" id="PTHR43537:SF24">
    <property type="entry name" value="GLUCONATE OPERON TRANSCRIPTIONAL REPRESSOR"/>
    <property type="match status" value="1"/>
</dbReference>
<keyword evidence="2" id="KW-0238">DNA-binding</keyword>
<name>A0A9E7ZIR2_9HYPH</name>
<feature type="domain" description="HTH gntR-type" evidence="4">
    <location>
        <begin position="18"/>
        <end position="85"/>
    </location>
</feature>
<evidence type="ECO:0000259" key="4">
    <source>
        <dbReference type="PROSITE" id="PS50949"/>
    </source>
</evidence>
<evidence type="ECO:0000256" key="2">
    <source>
        <dbReference type="ARBA" id="ARBA00023125"/>
    </source>
</evidence>
<evidence type="ECO:0000256" key="1">
    <source>
        <dbReference type="ARBA" id="ARBA00023015"/>
    </source>
</evidence>
<dbReference type="GO" id="GO:0003700">
    <property type="term" value="F:DNA-binding transcription factor activity"/>
    <property type="evidence" value="ECO:0007669"/>
    <property type="project" value="InterPro"/>
</dbReference>
<dbReference type="InterPro" id="IPR036390">
    <property type="entry name" value="WH_DNA-bd_sf"/>
</dbReference>